<comment type="caution">
    <text evidence="3">The sequence shown here is derived from an EMBL/GenBank/DDBJ whole genome shotgun (WGS) entry which is preliminary data.</text>
</comment>
<name>A0A9P5LY65_9HELO</name>
<dbReference type="AlphaFoldDB" id="A0A9P5LY65"/>
<evidence type="ECO:0000313" key="4">
    <source>
        <dbReference type="Proteomes" id="UP000710849"/>
    </source>
</evidence>
<dbReference type="RefSeq" id="XP_038731578.1">
    <property type="nucleotide sequence ID" value="XM_038877388.1"/>
</dbReference>
<organism evidence="3 4">
    <name type="scientific">Botrytis byssoidea</name>
    <dbReference type="NCBI Taxonomy" id="139641"/>
    <lineage>
        <taxon>Eukaryota</taxon>
        <taxon>Fungi</taxon>
        <taxon>Dikarya</taxon>
        <taxon>Ascomycota</taxon>
        <taxon>Pezizomycotina</taxon>
        <taxon>Leotiomycetes</taxon>
        <taxon>Helotiales</taxon>
        <taxon>Sclerotiniaceae</taxon>
        <taxon>Botrytis</taxon>
    </lineage>
</organism>
<dbReference type="EMBL" id="RCSW01000013">
    <property type="protein sequence ID" value="KAF7940689.1"/>
    <property type="molecule type" value="Genomic_DNA"/>
</dbReference>
<gene>
    <name evidence="3" type="ORF">EAE97_006875</name>
</gene>
<dbReference type="InterPro" id="IPR001245">
    <property type="entry name" value="Ser-Thr/Tyr_kinase_cat_dom"/>
</dbReference>
<dbReference type="Gene3D" id="1.10.510.10">
    <property type="entry name" value="Transferase(Phosphotransferase) domain 1"/>
    <property type="match status" value="2"/>
</dbReference>
<dbReference type="PANTHER" id="PTHR24359:SF1">
    <property type="entry name" value="INHIBITOR OF NUCLEAR FACTOR KAPPA-B KINASE EPSILON SUBUNIT HOMOLOG 1-RELATED"/>
    <property type="match status" value="1"/>
</dbReference>
<evidence type="ECO:0000259" key="2">
    <source>
        <dbReference type="PROSITE" id="PS50011"/>
    </source>
</evidence>
<dbReference type="Pfam" id="PF07714">
    <property type="entry name" value="PK_Tyr_Ser-Thr"/>
    <property type="match status" value="1"/>
</dbReference>
<feature type="domain" description="Protein kinase" evidence="2">
    <location>
        <begin position="223"/>
        <end position="583"/>
    </location>
</feature>
<dbReference type="Proteomes" id="UP000710849">
    <property type="component" value="Unassembled WGS sequence"/>
</dbReference>
<dbReference type="PROSITE" id="PS50011">
    <property type="entry name" value="PROTEIN_KINASE_DOM"/>
    <property type="match status" value="1"/>
</dbReference>
<dbReference type="GO" id="GO:0004674">
    <property type="term" value="F:protein serine/threonine kinase activity"/>
    <property type="evidence" value="ECO:0007669"/>
    <property type="project" value="TreeGrafter"/>
</dbReference>
<proteinExistence type="predicted"/>
<dbReference type="InterPro" id="IPR000719">
    <property type="entry name" value="Prot_kinase_dom"/>
</dbReference>
<dbReference type="SUPFAM" id="SSF56112">
    <property type="entry name" value="Protein kinase-like (PK-like)"/>
    <property type="match status" value="1"/>
</dbReference>
<feature type="region of interest" description="Disordered" evidence="1">
    <location>
        <begin position="369"/>
        <end position="393"/>
    </location>
</feature>
<dbReference type="GeneID" id="62150464"/>
<dbReference type="InterPro" id="IPR011009">
    <property type="entry name" value="Kinase-like_dom_sf"/>
</dbReference>
<evidence type="ECO:0000256" key="1">
    <source>
        <dbReference type="SAM" id="MobiDB-lite"/>
    </source>
</evidence>
<accession>A0A9P5LY65</accession>
<sequence>MLPQWCFVCFENHSSLPAVQKHMAHHLRPMSLLALPWLDDIEQEQEFASDKSMSERHSSDYSESFELAELPDRVDLADEILWVLDNNPIGLSPEGVYLPDDDYVTLLRRNRIRAALGGGHEVSALVKYILNHAKKAFATLVLVFPSYKDRRDVMASLTEKEFNGTILESYEIDPLYFQHRLWNERTIDDFKNKRLSFILPMFDIDVFKYEFDKKQILPFTVIDEANTPSRSGHFSEVECVEMLASKQNKINVSGKTVRVALKKLKIFGDPGYNIHKEWEREARAHQQLNCSSEKIIQAFAAYRQIGTNRQLDEYYLVLEWANGGSLFDFWENNPEPQVDCPDVGRARRRVKELLGQLHGLAEALEAMHSTSARTPGNNRKNSASNSPRLQSERTATWEEDAFDNGGPYVDSSSLPTFNFVSEEERNDNTTTPSILVSSDTASSKAIESSDSLYWFHSNIRPENVLRFTTGQQHDKLGILKLADLGRAQQHPSMKSMSHTKEMSLWRTQWYDPPDLEKKNHEEAQGRISPLSDIWSMGCLIFEAIRWLIHGHESHTVFLRANGFNNEGKRATPYWRGRGDGSYG</sequence>
<dbReference type="GO" id="GO:0005524">
    <property type="term" value="F:ATP binding"/>
    <property type="evidence" value="ECO:0007669"/>
    <property type="project" value="InterPro"/>
</dbReference>
<evidence type="ECO:0000313" key="3">
    <source>
        <dbReference type="EMBL" id="KAF7940689.1"/>
    </source>
</evidence>
<reference evidence="3 4" key="1">
    <citation type="journal article" date="2020" name="Genome Biol. Evol.">
        <title>Comparative genomics of Sclerotiniaceae.</title>
        <authorList>
            <person name="Valero Jimenez C.A."/>
            <person name="Steentjes M."/>
            <person name="Scholten O.E."/>
            <person name="Van Kan J.A.L."/>
        </authorList>
    </citation>
    <scope>NUCLEOTIDE SEQUENCE [LARGE SCALE GENOMIC DNA]</scope>
    <source>
        <strain evidence="3 4">MUCL 94</strain>
    </source>
</reference>
<keyword evidence="4" id="KW-1185">Reference proteome</keyword>
<protein>
    <recommendedName>
        <fullName evidence="2">Protein kinase domain-containing protein</fullName>
    </recommendedName>
</protein>
<dbReference type="PANTHER" id="PTHR24359">
    <property type="entry name" value="SERINE/THREONINE-PROTEIN KINASE SBK1"/>
    <property type="match status" value="1"/>
</dbReference>